<gene>
    <name evidence="2" type="ORF">ASZ90_000038</name>
</gene>
<dbReference type="EMBL" id="LNQE01000006">
    <property type="protein sequence ID" value="KUG30069.1"/>
    <property type="molecule type" value="Genomic_DNA"/>
</dbReference>
<accession>A0A0W8GAF2</accession>
<comment type="caution">
    <text evidence="2">The sequence shown here is derived from an EMBL/GenBank/DDBJ whole genome shotgun (WGS) entry which is preliminary data.</text>
</comment>
<dbReference type="InterPro" id="IPR000160">
    <property type="entry name" value="GGDEF_dom"/>
</dbReference>
<dbReference type="GO" id="GO:1902201">
    <property type="term" value="P:negative regulation of bacterial-type flagellum-dependent cell motility"/>
    <property type="evidence" value="ECO:0007669"/>
    <property type="project" value="TreeGrafter"/>
</dbReference>
<dbReference type="GO" id="GO:0052621">
    <property type="term" value="F:diguanylate cyclase activity"/>
    <property type="evidence" value="ECO:0007669"/>
    <property type="project" value="TreeGrafter"/>
</dbReference>
<feature type="domain" description="GGDEF" evidence="1">
    <location>
        <begin position="128"/>
        <end position="264"/>
    </location>
</feature>
<evidence type="ECO:0000313" key="2">
    <source>
        <dbReference type="EMBL" id="KUG30069.1"/>
    </source>
</evidence>
<dbReference type="SUPFAM" id="SSF55073">
    <property type="entry name" value="Nucleotide cyclase"/>
    <property type="match status" value="1"/>
</dbReference>
<dbReference type="GO" id="GO:0043709">
    <property type="term" value="P:cell adhesion involved in single-species biofilm formation"/>
    <property type="evidence" value="ECO:0007669"/>
    <property type="project" value="TreeGrafter"/>
</dbReference>
<dbReference type="Pfam" id="PF00990">
    <property type="entry name" value="GGDEF"/>
    <property type="match status" value="1"/>
</dbReference>
<dbReference type="NCBIfam" id="TIGR00254">
    <property type="entry name" value="GGDEF"/>
    <property type="match status" value="1"/>
</dbReference>
<dbReference type="CDD" id="cd01949">
    <property type="entry name" value="GGDEF"/>
    <property type="match status" value="1"/>
</dbReference>
<dbReference type="InterPro" id="IPR050469">
    <property type="entry name" value="Diguanylate_Cyclase"/>
</dbReference>
<name>A0A0W8GAF2_9ZZZZ</name>
<dbReference type="FunFam" id="3.30.70.270:FF:000001">
    <property type="entry name" value="Diguanylate cyclase domain protein"/>
    <property type="match status" value="1"/>
</dbReference>
<dbReference type="PANTHER" id="PTHR45138:SF9">
    <property type="entry name" value="DIGUANYLATE CYCLASE DGCM-RELATED"/>
    <property type="match status" value="1"/>
</dbReference>
<dbReference type="Gene3D" id="3.30.70.270">
    <property type="match status" value="1"/>
</dbReference>
<dbReference type="PANTHER" id="PTHR45138">
    <property type="entry name" value="REGULATORY COMPONENTS OF SENSORY TRANSDUCTION SYSTEM"/>
    <property type="match status" value="1"/>
</dbReference>
<proteinExistence type="predicted"/>
<dbReference type="InterPro" id="IPR043128">
    <property type="entry name" value="Rev_trsase/Diguanyl_cyclase"/>
</dbReference>
<reference evidence="2" key="1">
    <citation type="journal article" date="2015" name="Proc. Natl. Acad. Sci. U.S.A.">
        <title>Networks of energetic and metabolic interactions define dynamics in microbial communities.</title>
        <authorList>
            <person name="Embree M."/>
            <person name="Liu J.K."/>
            <person name="Al-Bassam M.M."/>
            <person name="Zengler K."/>
        </authorList>
    </citation>
    <scope>NUCLEOTIDE SEQUENCE</scope>
</reference>
<dbReference type="SMART" id="SM00267">
    <property type="entry name" value="GGDEF"/>
    <property type="match status" value="1"/>
</dbReference>
<dbReference type="AlphaFoldDB" id="A0A0W8GAF2"/>
<evidence type="ECO:0000259" key="1">
    <source>
        <dbReference type="PROSITE" id="PS50887"/>
    </source>
</evidence>
<dbReference type="PROSITE" id="PS50887">
    <property type="entry name" value="GGDEF"/>
    <property type="match status" value="1"/>
</dbReference>
<protein>
    <recommendedName>
        <fullName evidence="1">GGDEF domain-containing protein</fullName>
    </recommendedName>
</protein>
<organism evidence="2">
    <name type="scientific">hydrocarbon metagenome</name>
    <dbReference type="NCBI Taxonomy" id="938273"/>
    <lineage>
        <taxon>unclassified sequences</taxon>
        <taxon>metagenomes</taxon>
        <taxon>ecological metagenomes</taxon>
    </lineage>
</organism>
<dbReference type="GO" id="GO:0005886">
    <property type="term" value="C:plasma membrane"/>
    <property type="evidence" value="ECO:0007669"/>
    <property type="project" value="TreeGrafter"/>
</dbReference>
<dbReference type="InterPro" id="IPR029787">
    <property type="entry name" value="Nucleotide_cyclase"/>
</dbReference>
<sequence length="288" mass="31180">MPDSTDPATAENREAILAEILTLRRILAERAASCPGFDRDGGEDVVLMRLCSGLTLAAWDALAREHHLLDWLVMPLRGHPLPYIRRIQKTIRELAHLSDHDHLTGLANRAAFERTLAAELERSTRNGTALSMAILDLDDFKAINDTHGHPCGDEVLRRVAAVLAEAKRTYDFAARIGGEEFALVLPGLGLSRAETAVRRIVSAVAALHVDCGQAAPDLRVTASAGLACTKGKVPLTRDDLFGAADRALYEAKSQGKNRVVKAPLVDLVLPPEDTLVGADEKKFLFTGS</sequence>